<protein>
    <recommendedName>
        <fullName evidence="4">Short-chain dehydrogenase</fullName>
    </recommendedName>
</protein>
<reference evidence="3" key="1">
    <citation type="journal article" date="2019" name="Int. J. Syst. Evol. Microbiol.">
        <title>The Global Catalogue of Microorganisms (GCM) 10K type strain sequencing project: providing services to taxonomists for standard genome sequencing and annotation.</title>
        <authorList>
            <consortium name="The Broad Institute Genomics Platform"/>
            <consortium name="The Broad Institute Genome Sequencing Center for Infectious Disease"/>
            <person name="Wu L."/>
            <person name="Ma J."/>
        </authorList>
    </citation>
    <scope>NUCLEOTIDE SEQUENCE [LARGE SCALE GENOMIC DNA]</scope>
    <source>
        <strain evidence="3">CCUG 59778</strain>
    </source>
</reference>
<keyword evidence="1" id="KW-1133">Transmembrane helix</keyword>
<evidence type="ECO:0000313" key="2">
    <source>
        <dbReference type="EMBL" id="MFC4409388.1"/>
    </source>
</evidence>
<feature type="transmembrane region" description="Helical" evidence="1">
    <location>
        <begin position="49"/>
        <end position="74"/>
    </location>
</feature>
<dbReference type="RefSeq" id="WP_378152071.1">
    <property type="nucleotide sequence ID" value="NZ_JBHSEC010000002.1"/>
</dbReference>
<evidence type="ECO:0008006" key="4">
    <source>
        <dbReference type="Google" id="ProtNLM"/>
    </source>
</evidence>
<keyword evidence="3" id="KW-1185">Reference proteome</keyword>
<keyword evidence="1" id="KW-0472">Membrane</keyword>
<evidence type="ECO:0000313" key="3">
    <source>
        <dbReference type="Proteomes" id="UP001595817"/>
    </source>
</evidence>
<dbReference type="EMBL" id="JBHSEC010000002">
    <property type="protein sequence ID" value="MFC4409388.1"/>
    <property type="molecule type" value="Genomic_DNA"/>
</dbReference>
<proteinExistence type="predicted"/>
<evidence type="ECO:0000256" key="1">
    <source>
        <dbReference type="SAM" id="Phobius"/>
    </source>
</evidence>
<accession>A0ABV8X0H6</accession>
<name>A0ABV8X0H6_9LACT</name>
<comment type="caution">
    <text evidence="2">The sequence shown here is derived from an EMBL/GenBank/DDBJ whole genome shotgun (WGS) entry which is preliminary data.</text>
</comment>
<keyword evidence="1" id="KW-0812">Transmembrane</keyword>
<sequence>MSIWLWPLLIVIIGIVLISYFSSVSVTKQQQKAQVLDKGISQKVHDHPFTLNPIIWAYILAAVFSGILIFYYAVVYTF</sequence>
<gene>
    <name evidence="2" type="ORF">ACFOZY_02935</name>
</gene>
<feature type="transmembrane region" description="Helical" evidence="1">
    <location>
        <begin position="6"/>
        <end position="28"/>
    </location>
</feature>
<organism evidence="2 3">
    <name type="scientific">Chungangia koreensis</name>
    <dbReference type="NCBI Taxonomy" id="752657"/>
    <lineage>
        <taxon>Bacteria</taxon>
        <taxon>Bacillati</taxon>
        <taxon>Bacillota</taxon>
        <taxon>Bacilli</taxon>
        <taxon>Lactobacillales</taxon>
        <taxon>Chungangia</taxon>
    </lineage>
</organism>
<dbReference type="Proteomes" id="UP001595817">
    <property type="component" value="Unassembled WGS sequence"/>
</dbReference>